<protein>
    <submittedName>
        <fullName evidence="6">DNA polymerase III delta subunit</fullName>
        <ecNumber evidence="6">2.7.7.7</ecNumber>
    </submittedName>
</protein>
<evidence type="ECO:0000313" key="6">
    <source>
        <dbReference type="EMBL" id="CDN32829.1"/>
    </source>
</evidence>
<name>A0A060REN4_9BACT</name>
<dbReference type="PATRIC" id="fig|1433126.3.peg.2733"/>
<reference evidence="6 7" key="1">
    <citation type="journal article" date="2015" name="Genome Announc.">
        <title>Complete Genome Sequence of the Novel Leech Symbiont Mucinivorans hirudinis M3T.</title>
        <authorList>
            <person name="Nelson M.C."/>
            <person name="Bomar L."/>
            <person name="Graf J."/>
        </authorList>
    </citation>
    <scope>NUCLEOTIDE SEQUENCE [LARGE SCALE GENOMIC DNA]</scope>
    <source>
        <strain evidence="7">M3</strain>
    </source>
</reference>
<dbReference type="Gene3D" id="1.20.272.10">
    <property type="match status" value="1"/>
</dbReference>
<dbReference type="Pfam" id="PF06144">
    <property type="entry name" value="DNA_pol3_delta"/>
    <property type="match status" value="1"/>
</dbReference>
<gene>
    <name evidence="6" type="ORF">BN938_2762</name>
</gene>
<dbReference type="NCBIfam" id="TIGR01128">
    <property type="entry name" value="holA"/>
    <property type="match status" value="1"/>
</dbReference>
<proteinExistence type="predicted"/>
<dbReference type="EMBL" id="HG934468">
    <property type="protein sequence ID" value="CDN32829.1"/>
    <property type="molecule type" value="Genomic_DNA"/>
</dbReference>
<evidence type="ECO:0000256" key="3">
    <source>
        <dbReference type="ARBA" id="ARBA00022705"/>
    </source>
</evidence>
<organism evidence="6 7">
    <name type="scientific">Mucinivorans hirudinis</name>
    <dbReference type="NCBI Taxonomy" id="1433126"/>
    <lineage>
        <taxon>Bacteria</taxon>
        <taxon>Pseudomonadati</taxon>
        <taxon>Bacteroidota</taxon>
        <taxon>Bacteroidia</taxon>
        <taxon>Bacteroidales</taxon>
        <taxon>Rikenellaceae</taxon>
        <taxon>Mucinivorans</taxon>
    </lineage>
</organism>
<dbReference type="InterPro" id="IPR010372">
    <property type="entry name" value="DNA_pol3_delta_N"/>
</dbReference>
<evidence type="ECO:0000256" key="1">
    <source>
        <dbReference type="ARBA" id="ARBA00022679"/>
    </source>
</evidence>
<dbReference type="PANTHER" id="PTHR34388">
    <property type="entry name" value="DNA POLYMERASE III SUBUNIT DELTA"/>
    <property type="match status" value="1"/>
</dbReference>
<accession>A0A060REN4</accession>
<dbReference type="InterPro" id="IPR005790">
    <property type="entry name" value="DNA_polIII_delta"/>
</dbReference>
<dbReference type="PANTHER" id="PTHR34388:SF1">
    <property type="entry name" value="DNA POLYMERASE III SUBUNIT DELTA"/>
    <property type="match status" value="1"/>
</dbReference>
<keyword evidence="2 6" id="KW-0548">Nucleotidyltransferase</keyword>
<dbReference type="GO" id="GO:0003887">
    <property type="term" value="F:DNA-directed DNA polymerase activity"/>
    <property type="evidence" value="ECO:0007669"/>
    <property type="project" value="UniProtKB-KW"/>
</dbReference>
<dbReference type="GO" id="GO:0006261">
    <property type="term" value="P:DNA-templated DNA replication"/>
    <property type="evidence" value="ECO:0007669"/>
    <property type="project" value="TreeGrafter"/>
</dbReference>
<dbReference type="EC" id="2.7.7.7" evidence="6"/>
<dbReference type="GO" id="GO:0009360">
    <property type="term" value="C:DNA polymerase III complex"/>
    <property type="evidence" value="ECO:0007669"/>
    <property type="project" value="InterPro"/>
</dbReference>
<dbReference type="STRING" id="1433126.BN938_2762"/>
<sequence length="353" mass="39104">MAKQSFKEVSSEAGAIMTALRSGNISPVYLLMGEDSYYIDLISSYIAGNVLTPDEREFNQVVLYGKDTTAAEAISQARRYPIMAARSVVIVREAQFMTDFELFSHYFPNPTPTTVLVICYKGKSIDKRSSLYKSAAKIAKVLDTVAPRDYEISGWIVELLRGKGVAIEPKAVQMVADHIGADLAKIANEMDKLLTLLPIGTQTITANHIEDNIGISKDYNNFELTKALSMRDFRKALVIADYFAANPKDNPIQVTLSLLFTHFQRIVTYNIYKWDCGKRGVPTGSEYDIAKMLKLQSAFFVGEYITAAGNYPGGKASAIISLIREWDMKSKGMNAGSSDDDLLKELILRISAV</sequence>
<dbReference type="eggNOG" id="COG1466">
    <property type="taxonomic scope" value="Bacteria"/>
</dbReference>
<keyword evidence="7" id="KW-1185">Reference proteome</keyword>
<evidence type="ECO:0000256" key="4">
    <source>
        <dbReference type="ARBA" id="ARBA00022932"/>
    </source>
</evidence>
<keyword evidence="4" id="KW-0239">DNA-directed DNA polymerase</keyword>
<evidence type="ECO:0000313" key="7">
    <source>
        <dbReference type="Proteomes" id="UP000027616"/>
    </source>
</evidence>
<keyword evidence="3" id="KW-0235">DNA replication</keyword>
<dbReference type="OrthoDB" id="1172326at2"/>
<evidence type="ECO:0000256" key="2">
    <source>
        <dbReference type="ARBA" id="ARBA00022695"/>
    </source>
</evidence>
<dbReference type="HOGENOM" id="CLU_044694_3_0_10"/>
<dbReference type="Proteomes" id="UP000027616">
    <property type="component" value="Chromosome I"/>
</dbReference>
<dbReference type="GO" id="GO:0003677">
    <property type="term" value="F:DNA binding"/>
    <property type="evidence" value="ECO:0007669"/>
    <property type="project" value="InterPro"/>
</dbReference>
<dbReference type="Gene3D" id="1.10.8.60">
    <property type="match status" value="1"/>
</dbReference>
<dbReference type="InterPro" id="IPR027417">
    <property type="entry name" value="P-loop_NTPase"/>
</dbReference>
<dbReference type="KEGG" id="rbc:BN938_2762"/>
<dbReference type="SUPFAM" id="SSF52540">
    <property type="entry name" value="P-loop containing nucleoside triphosphate hydrolases"/>
    <property type="match status" value="1"/>
</dbReference>
<evidence type="ECO:0000259" key="5">
    <source>
        <dbReference type="Pfam" id="PF06144"/>
    </source>
</evidence>
<dbReference type="AlphaFoldDB" id="A0A060REN4"/>
<dbReference type="Gene3D" id="3.40.50.300">
    <property type="entry name" value="P-loop containing nucleotide triphosphate hydrolases"/>
    <property type="match status" value="1"/>
</dbReference>
<feature type="domain" description="DNA polymerase III delta N-terminal" evidence="5">
    <location>
        <begin position="29"/>
        <end position="143"/>
    </location>
</feature>
<keyword evidence="1 6" id="KW-0808">Transferase</keyword>